<dbReference type="InterPro" id="IPR012001">
    <property type="entry name" value="Thiamin_PyroP_enz_TPP-bd_dom"/>
</dbReference>
<comment type="caution">
    <text evidence="8">The sequence shown here is derived from an EMBL/GenBank/DDBJ whole genome shotgun (WGS) entry which is preliminary data.</text>
</comment>
<evidence type="ECO:0000256" key="4">
    <source>
        <dbReference type="SAM" id="MobiDB-lite"/>
    </source>
</evidence>
<dbReference type="Pfam" id="PF02775">
    <property type="entry name" value="TPP_enzyme_C"/>
    <property type="match status" value="1"/>
</dbReference>
<evidence type="ECO:0000259" key="6">
    <source>
        <dbReference type="Pfam" id="PF02775"/>
    </source>
</evidence>
<organism evidence="8 9">
    <name type="scientific">Roseomonas populi</name>
    <dbReference type="NCBI Taxonomy" id="3121582"/>
    <lineage>
        <taxon>Bacteria</taxon>
        <taxon>Pseudomonadati</taxon>
        <taxon>Pseudomonadota</taxon>
        <taxon>Alphaproteobacteria</taxon>
        <taxon>Acetobacterales</taxon>
        <taxon>Roseomonadaceae</taxon>
        <taxon>Roseomonas</taxon>
    </lineage>
</organism>
<dbReference type="InterPro" id="IPR011766">
    <property type="entry name" value="TPP_enzyme_TPP-bd"/>
</dbReference>
<evidence type="ECO:0000313" key="8">
    <source>
        <dbReference type="EMBL" id="MCR0981192.1"/>
    </source>
</evidence>
<dbReference type="InterPro" id="IPR045229">
    <property type="entry name" value="TPP_enz"/>
</dbReference>
<evidence type="ECO:0000256" key="3">
    <source>
        <dbReference type="RuleBase" id="RU362132"/>
    </source>
</evidence>
<proteinExistence type="inferred from homology"/>
<keyword evidence="2 3" id="KW-0786">Thiamine pyrophosphate</keyword>
<dbReference type="InterPro" id="IPR012000">
    <property type="entry name" value="Thiamin_PyroP_enz_cen_dom"/>
</dbReference>
<gene>
    <name evidence="8" type="ORF">NRP21_03905</name>
</gene>
<feature type="domain" description="Thiamine pyrophosphate enzyme TPP-binding" evidence="6">
    <location>
        <begin position="382"/>
        <end position="520"/>
    </location>
</feature>
<dbReference type="CDD" id="cd07035">
    <property type="entry name" value="TPP_PYR_POX_like"/>
    <property type="match status" value="1"/>
</dbReference>
<evidence type="ECO:0000256" key="1">
    <source>
        <dbReference type="ARBA" id="ARBA00007812"/>
    </source>
</evidence>
<feature type="domain" description="Thiamine pyrophosphate enzyme N-terminal TPP-binding" evidence="7">
    <location>
        <begin position="4"/>
        <end position="113"/>
    </location>
</feature>
<dbReference type="CDD" id="cd00568">
    <property type="entry name" value="TPP_enzymes"/>
    <property type="match status" value="1"/>
</dbReference>
<dbReference type="SUPFAM" id="SSF52467">
    <property type="entry name" value="DHS-like NAD/FAD-binding domain"/>
    <property type="match status" value="1"/>
</dbReference>
<protein>
    <submittedName>
        <fullName evidence="8">Thiamine pyrophosphate-binding protein</fullName>
    </submittedName>
</protein>
<dbReference type="NCBIfam" id="NF006122">
    <property type="entry name" value="PRK08266.1"/>
    <property type="match status" value="1"/>
</dbReference>
<accession>A0ABT1WZB9</accession>
<dbReference type="SUPFAM" id="SSF52518">
    <property type="entry name" value="Thiamin diphosphate-binding fold (THDP-binding)"/>
    <property type="match status" value="2"/>
</dbReference>
<evidence type="ECO:0000256" key="2">
    <source>
        <dbReference type="ARBA" id="ARBA00023052"/>
    </source>
</evidence>
<dbReference type="Pfam" id="PF00205">
    <property type="entry name" value="TPP_enzyme_M"/>
    <property type="match status" value="1"/>
</dbReference>
<dbReference type="InterPro" id="IPR029061">
    <property type="entry name" value="THDP-binding"/>
</dbReference>
<dbReference type="PANTHER" id="PTHR18968">
    <property type="entry name" value="THIAMINE PYROPHOSPHATE ENZYMES"/>
    <property type="match status" value="1"/>
</dbReference>
<dbReference type="PANTHER" id="PTHR18968:SF167">
    <property type="entry name" value="ACETOLACTATE SYNTHASE LARGE SUBUNIT ILVB2-RELATED"/>
    <property type="match status" value="1"/>
</dbReference>
<reference evidence="8 9" key="1">
    <citation type="submission" date="2022-06" db="EMBL/GenBank/DDBJ databases">
        <title>Roseomonas CN29.</title>
        <authorList>
            <person name="Cheng Y."/>
            <person name="He X."/>
        </authorList>
    </citation>
    <scope>NUCLEOTIDE SEQUENCE [LARGE SCALE GENOMIC DNA]</scope>
    <source>
        <strain evidence="8 9">CN29</strain>
    </source>
</reference>
<evidence type="ECO:0000259" key="7">
    <source>
        <dbReference type="Pfam" id="PF02776"/>
    </source>
</evidence>
<feature type="region of interest" description="Disordered" evidence="4">
    <location>
        <begin position="539"/>
        <end position="562"/>
    </location>
</feature>
<dbReference type="Pfam" id="PF02776">
    <property type="entry name" value="TPP_enzyme_N"/>
    <property type="match status" value="1"/>
</dbReference>
<evidence type="ECO:0000313" key="9">
    <source>
        <dbReference type="Proteomes" id="UP001524642"/>
    </source>
</evidence>
<name>A0ABT1WZB9_9PROT</name>
<sequence>MATMTGGQALAHQLVLEGVTDVFGIPGVQLDWAVDGLRQVADRIRFTVPRHEQTTSYMADGYARASGRFGTCMVVPGPGMLNAMAGLSTAYACNSPVLCIAGNIYGSAVGRNLGLLHEIKDQTGVLASVTKWQGSASTPADVPNLVREAVRQLRTGRPAPVGIEIAHDVLSASGEVELITPDAEDLRQKPDAAAVERAAALLGGARFPVIFVGGGALAGEAPEALRALAERLQAPVVIGENGRGALSDRHPLALNALGGRAVFPHADVVLVVGSRFVDTAVGNPAWPSDAVRYVYLNIDPSAWAPPRRAEVAIEADAALGMRALEAAVSRRPARGDELDRVRAWAAAQSDAIRPQRDFVRAIRNVLPDDGILVNELTQVGYYARFAYPVYRPGTFIGPGYQGTLGYGFPTSLGVAAGAGGRPVVGITGDGGFGWGMQELATARKYDLRVATIVFNDGHFGNVHRMQEDQFGTAFGTGLKNPDFGKLADAFEVPYSRADDGEALERALREALDTAGPTLIEARVGGMPSPWHLMRLRNPPFVKAQPAPPNPLGEPPSASATGA</sequence>
<feature type="domain" description="Thiamine pyrophosphate enzyme central" evidence="5">
    <location>
        <begin position="195"/>
        <end position="324"/>
    </location>
</feature>
<dbReference type="RefSeq" id="WP_257714869.1">
    <property type="nucleotide sequence ID" value="NZ_JANJOU010000002.1"/>
</dbReference>
<comment type="similarity">
    <text evidence="1 3">Belongs to the TPP enzyme family.</text>
</comment>
<dbReference type="Proteomes" id="UP001524642">
    <property type="component" value="Unassembled WGS sequence"/>
</dbReference>
<dbReference type="InterPro" id="IPR029035">
    <property type="entry name" value="DHS-like_NAD/FAD-binding_dom"/>
</dbReference>
<evidence type="ECO:0000259" key="5">
    <source>
        <dbReference type="Pfam" id="PF00205"/>
    </source>
</evidence>
<dbReference type="EMBL" id="JANJOU010000002">
    <property type="protein sequence ID" value="MCR0981192.1"/>
    <property type="molecule type" value="Genomic_DNA"/>
</dbReference>
<keyword evidence="9" id="KW-1185">Reference proteome</keyword>
<dbReference type="Gene3D" id="3.40.50.1220">
    <property type="entry name" value="TPP-binding domain"/>
    <property type="match status" value="1"/>
</dbReference>
<dbReference type="Gene3D" id="3.40.50.970">
    <property type="match status" value="2"/>
</dbReference>